<proteinExistence type="predicted"/>
<evidence type="ECO:0000256" key="3">
    <source>
        <dbReference type="ARBA" id="ARBA00022490"/>
    </source>
</evidence>
<comment type="caution">
    <text evidence="12">The sequence shown here is derived from an EMBL/GenBank/DDBJ whole genome shotgun (WGS) entry which is preliminary data.</text>
</comment>
<dbReference type="EMBL" id="JARPYI010000001">
    <property type="protein sequence ID" value="MDT2598294.1"/>
    <property type="molecule type" value="Genomic_DNA"/>
</dbReference>
<evidence type="ECO:0000256" key="1">
    <source>
        <dbReference type="ARBA" id="ARBA00004496"/>
    </source>
</evidence>
<sequence length="147" mass="16716">MLQESIEESYIQLDVEAENFEEAIKKSFDPLIENDAVTDKYVEAVIRIYQETGPYIVITKNIALPHAPVEDGANKLGLGFVRLKVPVVSGHKTNDPVKYLFPLSAKASNDHIELLSKLADLLSQQRFIEFLEKVSSKEEFINYFNQQ</sequence>
<dbReference type="SUPFAM" id="SSF55804">
    <property type="entry name" value="Phoshotransferase/anion transport protein"/>
    <property type="match status" value="1"/>
</dbReference>
<reference evidence="12 13" key="1">
    <citation type="submission" date="2023-03" db="EMBL/GenBank/DDBJ databases">
        <authorList>
            <person name="Shen W."/>
            <person name="Cai J."/>
        </authorList>
    </citation>
    <scope>NUCLEOTIDE SEQUENCE [LARGE SCALE GENOMIC DNA]</scope>
    <source>
        <strain evidence="12 13">D6-4</strain>
    </source>
</reference>
<keyword evidence="2" id="KW-0813">Transport</keyword>
<keyword evidence="7" id="KW-0418">Kinase</keyword>
<dbReference type="InterPro" id="IPR016152">
    <property type="entry name" value="PTrfase/Anion_transptr"/>
</dbReference>
<dbReference type="PANTHER" id="PTHR36203">
    <property type="entry name" value="ASCORBATE-SPECIFIC PTS SYSTEM EIIA COMPONENT"/>
    <property type="match status" value="1"/>
</dbReference>
<keyword evidence="13" id="KW-1185">Reference proteome</keyword>
<dbReference type="RefSeq" id="WP_137662663.1">
    <property type="nucleotide sequence ID" value="NZ_BJED01000001.1"/>
</dbReference>
<keyword evidence="6" id="KW-0598">Phosphotransferase system</keyword>
<keyword evidence="3" id="KW-0963">Cytoplasm</keyword>
<evidence type="ECO:0000313" key="13">
    <source>
        <dbReference type="Proteomes" id="UP001252875"/>
    </source>
</evidence>
<evidence type="ECO:0000256" key="5">
    <source>
        <dbReference type="ARBA" id="ARBA00022679"/>
    </source>
</evidence>
<dbReference type="InterPro" id="IPR051351">
    <property type="entry name" value="Ascorbate-PTS_EIIA_comp"/>
</dbReference>
<protein>
    <recommendedName>
        <fullName evidence="9">Ascorbate-specific PTS system EIIA component</fullName>
    </recommendedName>
    <alternativeName>
        <fullName evidence="10">Ascorbate-specific phosphotransferase enzyme IIA component</fullName>
    </alternativeName>
</protein>
<keyword evidence="4" id="KW-0597">Phosphoprotein</keyword>
<organism evidence="12 13">
    <name type="scientific">Enterococcus hulanensis</name>
    <dbReference type="NCBI Taxonomy" id="2559929"/>
    <lineage>
        <taxon>Bacteria</taxon>
        <taxon>Bacillati</taxon>
        <taxon>Bacillota</taxon>
        <taxon>Bacilli</taxon>
        <taxon>Lactobacillales</taxon>
        <taxon>Enterococcaceae</taxon>
        <taxon>Enterococcus</taxon>
    </lineage>
</organism>
<comment type="subcellular location">
    <subcellularLocation>
        <location evidence="1">Cytoplasm</location>
    </subcellularLocation>
</comment>
<evidence type="ECO:0000256" key="7">
    <source>
        <dbReference type="ARBA" id="ARBA00022777"/>
    </source>
</evidence>
<evidence type="ECO:0000256" key="8">
    <source>
        <dbReference type="ARBA" id="ARBA00037387"/>
    </source>
</evidence>
<evidence type="ECO:0000256" key="10">
    <source>
        <dbReference type="ARBA" id="ARBA00042072"/>
    </source>
</evidence>
<dbReference type="Pfam" id="PF00359">
    <property type="entry name" value="PTS_EIIA_2"/>
    <property type="match status" value="1"/>
</dbReference>
<dbReference type="PANTHER" id="PTHR36203:SF1">
    <property type="entry name" value="ASCORBATE-SPECIFIC PTS SYSTEM EIIA COMPONENT"/>
    <property type="match status" value="1"/>
</dbReference>
<dbReference type="InterPro" id="IPR002178">
    <property type="entry name" value="PTS_EIIA_type-2_dom"/>
</dbReference>
<gene>
    <name evidence="12" type="ORF">P7D85_00825</name>
</gene>
<accession>A0ABU3ETV8</accession>
<keyword evidence="12" id="KW-0762">Sugar transport</keyword>
<evidence type="ECO:0000259" key="11">
    <source>
        <dbReference type="PROSITE" id="PS51094"/>
    </source>
</evidence>
<dbReference type="Proteomes" id="UP001252875">
    <property type="component" value="Unassembled WGS sequence"/>
</dbReference>
<evidence type="ECO:0000256" key="6">
    <source>
        <dbReference type="ARBA" id="ARBA00022683"/>
    </source>
</evidence>
<comment type="function">
    <text evidence="8">The phosphoenolpyruvate-dependent sugar phosphotransferase system (sugar PTS), a major carbohydrate active transport system, catalyzes the phosphorylation of incoming sugar substrates concomitantly with their translocation across the cell membrane. The enzyme II UlaABC PTS system is involved in ascorbate transport.</text>
</comment>
<evidence type="ECO:0000256" key="9">
    <source>
        <dbReference type="ARBA" id="ARBA00041175"/>
    </source>
</evidence>
<evidence type="ECO:0000313" key="12">
    <source>
        <dbReference type="EMBL" id="MDT2598294.1"/>
    </source>
</evidence>
<keyword evidence="5" id="KW-0808">Transferase</keyword>
<dbReference type="Gene3D" id="3.40.930.10">
    <property type="entry name" value="Mannitol-specific EII, Chain A"/>
    <property type="match status" value="1"/>
</dbReference>
<feature type="domain" description="PTS EIIA type-2" evidence="11">
    <location>
        <begin position="4"/>
        <end position="147"/>
    </location>
</feature>
<name>A0ABU3ETV8_9ENTE</name>
<dbReference type="CDD" id="cd00211">
    <property type="entry name" value="PTS_IIA_fru"/>
    <property type="match status" value="1"/>
</dbReference>
<dbReference type="PROSITE" id="PS51094">
    <property type="entry name" value="PTS_EIIA_TYPE_2"/>
    <property type="match status" value="1"/>
</dbReference>
<evidence type="ECO:0000256" key="4">
    <source>
        <dbReference type="ARBA" id="ARBA00022553"/>
    </source>
</evidence>
<evidence type="ECO:0000256" key="2">
    <source>
        <dbReference type="ARBA" id="ARBA00022448"/>
    </source>
</evidence>